<evidence type="ECO:0000313" key="2">
    <source>
        <dbReference type="Proteomes" id="UP000557566"/>
    </source>
</evidence>
<gene>
    <name evidence="1" type="ORF">G6O67_000010</name>
</gene>
<proteinExistence type="predicted"/>
<sequence length="244" mass="27613">MLLCNWKYRAYSGLRQYLDGPKLPPPLSLVLSTPLVSVCWTQRSSQERLVPSAPRRAPGEGGRTDMKQIYLVYIVVLRGQKRDTSDERHAGLLFAPLENGLYYYFHLADGTDGYVFEVKKGFDPRDSRGALPSVRVGKTAPLTPEQLLDAMKSAPVKTKEDEFSDRHWVHEALTVMVDAGYITQQAYDWGFENMLQTLLDGSADEVPDLDWWKGRAGRDAMTCHEAMDDASALRPEHRPLRRQG</sequence>
<dbReference type="EMBL" id="JAAVMX010000001">
    <property type="protein sequence ID" value="KAF4512657.1"/>
    <property type="molecule type" value="Genomic_DNA"/>
</dbReference>
<dbReference type="OrthoDB" id="37659at2759"/>
<organism evidence="1 2">
    <name type="scientific">Ophiocordyceps sinensis</name>
    <dbReference type="NCBI Taxonomy" id="72228"/>
    <lineage>
        <taxon>Eukaryota</taxon>
        <taxon>Fungi</taxon>
        <taxon>Dikarya</taxon>
        <taxon>Ascomycota</taxon>
        <taxon>Pezizomycotina</taxon>
        <taxon>Sordariomycetes</taxon>
        <taxon>Hypocreomycetidae</taxon>
        <taxon>Hypocreales</taxon>
        <taxon>Ophiocordycipitaceae</taxon>
        <taxon>Ophiocordyceps</taxon>
    </lineage>
</organism>
<comment type="caution">
    <text evidence="1">The sequence shown here is derived from an EMBL/GenBank/DDBJ whole genome shotgun (WGS) entry which is preliminary data.</text>
</comment>
<accession>A0A8H4V965</accession>
<keyword evidence="2" id="KW-1185">Reference proteome</keyword>
<name>A0A8H4V965_9HYPO</name>
<evidence type="ECO:0000313" key="1">
    <source>
        <dbReference type="EMBL" id="KAF4512657.1"/>
    </source>
</evidence>
<reference evidence="1 2" key="1">
    <citation type="journal article" date="2020" name="Genome Biol. Evol.">
        <title>A new high-quality draft genome assembly of the Chinese cordyceps Ophiocordyceps sinensis.</title>
        <authorList>
            <person name="Shu R."/>
            <person name="Zhang J."/>
            <person name="Meng Q."/>
            <person name="Zhang H."/>
            <person name="Zhou G."/>
            <person name="Li M."/>
            <person name="Wu P."/>
            <person name="Zhao Y."/>
            <person name="Chen C."/>
            <person name="Qin Q."/>
        </authorList>
    </citation>
    <scope>NUCLEOTIDE SEQUENCE [LARGE SCALE GENOMIC DNA]</scope>
    <source>
        <strain evidence="1 2">IOZ07</strain>
    </source>
</reference>
<dbReference type="AlphaFoldDB" id="A0A8H4V965"/>
<protein>
    <submittedName>
        <fullName evidence="1">Uncharacterized protein</fullName>
    </submittedName>
</protein>
<dbReference type="Proteomes" id="UP000557566">
    <property type="component" value="Unassembled WGS sequence"/>
</dbReference>